<evidence type="ECO:0000313" key="2">
    <source>
        <dbReference type="EMBL" id="UOQ72125.1"/>
    </source>
</evidence>
<dbReference type="AlphaFoldDB" id="A0A8T9Q4X2"/>
<accession>A0A8T9Q4X2</accession>
<feature type="chain" id="PRO_5035885153" evidence="1">
    <location>
        <begin position="28"/>
        <end position="65"/>
    </location>
</feature>
<dbReference type="EMBL" id="CP095046">
    <property type="protein sequence ID" value="UOQ72125.1"/>
    <property type="molecule type" value="Genomic_DNA"/>
</dbReference>
<keyword evidence="3" id="KW-1185">Reference proteome</keyword>
<reference evidence="2" key="1">
    <citation type="submission" date="2022-04" db="EMBL/GenBank/DDBJ databases">
        <title>Hymenobacter sp. isolated from the air.</title>
        <authorList>
            <person name="Won M."/>
            <person name="Lee C.-M."/>
            <person name="Woen H.-Y."/>
            <person name="Kwon S.-W."/>
        </authorList>
    </citation>
    <scope>NUCLEOTIDE SEQUENCE</scope>
    <source>
        <strain evidence="2">5116S-3</strain>
    </source>
</reference>
<proteinExistence type="predicted"/>
<protein>
    <submittedName>
        <fullName evidence="2">Uncharacterized protein</fullName>
    </submittedName>
</protein>
<feature type="signal peptide" evidence="1">
    <location>
        <begin position="1"/>
        <end position="27"/>
    </location>
</feature>
<evidence type="ECO:0000256" key="1">
    <source>
        <dbReference type="SAM" id="SignalP"/>
    </source>
</evidence>
<sequence>MRISVFRRVSTFVAVLLLLCASLSAVADTPYQRARQRGRRYVHRPIYKHYQSPTRQRGSLLALFR</sequence>
<keyword evidence="1" id="KW-0732">Signal</keyword>
<name>A0A8T9Q4X2_9BACT</name>
<dbReference type="Proteomes" id="UP000831796">
    <property type="component" value="Chromosome"/>
</dbReference>
<organism evidence="2 3">
    <name type="scientific">Hymenobacter cellulosilyticus</name>
    <dbReference type="NCBI Taxonomy" id="2932248"/>
    <lineage>
        <taxon>Bacteria</taxon>
        <taxon>Pseudomonadati</taxon>
        <taxon>Bacteroidota</taxon>
        <taxon>Cytophagia</taxon>
        <taxon>Cytophagales</taxon>
        <taxon>Hymenobacteraceae</taxon>
        <taxon>Hymenobacter</taxon>
    </lineage>
</organism>
<dbReference type="RefSeq" id="WP_244675520.1">
    <property type="nucleotide sequence ID" value="NZ_CP095046.1"/>
</dbReference>
<evidence type="ECO:0000313" key="3">
    <source>
        <dbReference type="Proteomes" id="UP000831796"/>
    </source>
</evidence>
<dbReference type="KEGG" id="hcu:MUN79_26755"/>
<gene>
    <name evidence="2" type="ORF">MUN79_26755</name>
</gene>